<dbReference type="InterPro" id="IPR037682">
    <property type="entry name" value="TonB_C"/>
</dbReference>
<evidence type="ECO:0000256" key="4">
    <source>
        <dbReference type="ARBA" id="ARBA00022475"/>
    </source>
</evidence>
<evidence type="ECO:0000256" key="9">
    <source>
        <dbReference type="ARBA" id="ARBA00023136"/>
    </source>
</evidence>
<comment type="caution">
    <text evidence="13">The sequence shown here is derived from an EMBL/GenBank/DDBJ whole genome shotgun (WGS) entry which is preliminary data.</text>
</comment>
<accession>A0A7X5XVW5</accession>
<dbReference type="Pfam" id="PF03544">
    <property type="entry name" value="TonB_C"/>
    <property type="match status" value="1"/>
</dbReference>
<name>A0A7X5XVW5_9SPHN</name>
<evidence type="ECO:0000256" key="11">
    <source>
        <dbReference type="SAM" id="Phobius"/>
    </source>
</evidence>
<dbReference type="SUPFAM" id="SSF74653">
    <property type="entry name" value="TolA/TonB C-terminal domain"/>
    <property type="match status" value="1"/>
</dbReference>
<reference evidence="13 14" key="1">
    <citation type="submission" date="2020-03" db="EMBL/GenBank/DDBJ databases">
        <title>Genomic Encyclopedia of Type Strains, Phase IV (KMG-IV): sequencing the most valuable type-strain genomes for metagenomic binning, comparative biology and taxonomic classification.</title>
        <authorList>
            <person name="Goeker M."/>
        </authorList>
    </citation>
    <scope>NUCLEOTIDE SEQUENCE [LARGE SCALE GENOMIC DNA]</scope>
    <source>
        <strain evidence="13 14">DSM 25229</strain>
    </source>
</reference>
<evidence type="ECO:0000256" key="8">
    <source>
        <dbReference type="ARBA" id="ARBA00022989"/>
    </source>
</evidence>
<feature type="region of interest" description="Disordered" evidence="10">
    <location>
        <begin position="65"/>
        <end position="84"/>
    </location>
</feature>
<dbReference type="NCBIfam" id="TIGR01352">
    <property type="entry name" value="tonB_Cterm"/>
    <property type="match status" value="1"/>
</dbReference>
<dbReference type="GO" id="GO:0098797">
    <property type="term" value="C:plasma membrane protein complex"/>
    <property type="evidence" value="ECO:0007669"/>
    <property type="project" value="TreeGrafter"/>
</dbReference>
<evidence type="ECO:0000313" key="13">
    <source>
        <dbReference type="EMBL" id="NJB90817.1"/>
    </source>
</evidence>
<comment type="similarity">
    <text evidence="2">Belongs to the TonB family.</text>
</comment>
<dbReference type="GO" id="GO:0031992">
    <property type="term" value="F:energy transducer activity"/>
    <property type="evidence" value="ECO:0007669"/>
    <property type="project" value="TreeGrafter"/>
</dbReference>
<evidence type="ECO:0000256" key="3">
    <source>
        <dbReference type="ARBA" id="ARBA00022448"/>
    </source>
</evidence>
<keyword evidence="9 11" id="KW-0472">Membrane</keyword>
<dbReference type="GO" id="GO:0055085">
    <property type="term" value="P:transmembrane transport"/>
    <property type="evidence" value="ECO:0007669"/>
    <property type="project" value="InterPro"/>
</dbReference>
<dbReference type="PANTHER" id="PTHR33446">
    <property type="entry name" value="PROTEIN TONB-RELATED"/>
    <property type="match status" value="1"/>
</dbReference>
<dbReference type="Gene3D" id="3.30.1150.10">
    <property type="match status" value="1"/>
</dbReference>
<gene>
    <name evidence="13" type="ORF">GGR90_003019</name>
</gene>
<proteinExistence type="inferred from homology"/>
<comment type="subcellular location">
    <subcellularLocation>
        <location evidence="1">Cell inner membrane</location>
        <topology evidence="1">Single-pass membrane protein</topology>
        <orientation evidence="1">Periplasmic side</orientation>
    </subcellularLocation>
</comment>
<evidence type="ECO:0000256" key="6">
    <source>
        <dbReference type="ARBA" id="ARBA00022692"/>
    </source>
</evidence>
<keyword evidence="5" id="KW-0997">Cell inner membrane</keyword>
<evidence type="ECO:0000256" key="2">
    <source>
        <dbReference type="ARBA" id="ARBA00006555"/>
    </source>
</evidence>
<dbReference type="GO" id="GO:0015031">
    <property type="term" value="P:protein transport"/>
    <property type="evidence" value="ECO:0007669"/>
    <property type="project" value="UniProtKB-KW"/>
</dbReference>
<keyword evidence="6 11" id="KW-0812">Transmembrane</keyword>
<feature type="transmembrane region" description="Helical" evidence="11">
    <location>
        <begin position="26"/>
        <end position="45"/>
    </location>
</feature>
<feature type="region of interest" description="Disordered" evidence="10">
    <location>
        <begin position="107"/>
        <end position="144"/>
    </location>
</feature>
<evidence type="ECO:0000256" key="5">
    <source>
        <dbReference type="ARBA" id="ARBA00022519"/>
    </source>
</evidence>
<feature type="domain" description="TonB C-terminal" evidence="12">
    <location>
        <begin position="137"/>
        <end position="232"/>
    </location>
</feature>
<dbReference type="AlphaFoldDB" id="A0A7X5XVW5"/>
<protein>
    <submittedName>
        <fullName evidence="13">Protein TonB</fullName>
    </submittedName>
</protein>
<sequence>MMHRSIAAPPNSVGSRYGERNRVDPVAATLVLLITASLLAPLFLYRGLPELERLAPRIEVVNLEQPPPPAPPATPPPTPAKPVPAPAIFAPTPLIPIPAPAPAPVAARSEPVVEKPAPAAPDPGPQPAPAPPRPVSAGDLSASMIHAPPPRYPRESRRVREQGTVLLGVLLGADGNVVDITIARSSGHRRLDEAALSAVRKWRWRPTIRQGVAVQVRGSVEIPFMLQGSTTE</sequence>
<feature type="compositionally biased region" description="Pro residues" evidence="10">
    <location>
        <begin position="118"/>
        <end position="134"/>
    </location>
</feature>
<keyword evidence="7" id="KW-0653">Protein transport</keyword>
<dbReference type="PANTHER" id="PTHR33446:SF2">
    <property type="entry name" value="PROTEIN TONB"/>
    <property type="match status" value="1"/>
</dbReference>
<dbReference type="Proteomes" id="UP000535078">
    <property type="component" value="Unassembled WGS sequence"/>
</dbReference>
<keyword evidence="4" id="KW-1003">Cell membrane</keyword>
<dbReference type="EMBL" id="JAATIT010000004">
    <property type="protein sequence ID" value="NJB90817.1"/>
    <property type="molecule type" value="Genomic_DNA"/>
</dbReference>
<evidence type="ECO:0000256" key="1">
    <source>
        <dbReference type="ARBA" id="ARBA00004383"/>
    </source>
</evidence>
<evidence type="ECO:0000256" key="10">
    <source>
        <dbReference type="SAM" id="MobiDB-lite"/>
    </source>
</evidence>
<dbReference type="InterPro" id="IPR006260">
    <property type="entry name" value="TonB/TolA_C"/>
</dbReference>
<organism evidence="13 14">
    <name type="scientific">Sphingopyxis italica</name>
    <dbReference type="NCBI Taxonomy" id="1129133"/>
    <lineage>
        <taxon>Bacteria</taxon>
        <taxon>Pseudomonadati</taxon>
        <taxon>Pseudomonadota</taxon>
        <taxon>Alphaproteobacteria</taxon>
        <taxon>Sphingomonadales</taxon>
        <taxon>Sphingomonadaceae</taxon>
        <taxon>Sphingopyxis</taxon>
    </lineage>
</organism>
<dbReference type="InterPro" id="IPR051045">
    <property type="entry name" value="TonB-dependent_transducer"/>
</dbReference>
<evidence type="ECO:0000259" key="12">
    <source>
        <dbReference type="PROSITE" id="PS52015"/>
    </source>
</evidence>
<keyword evidence="8 11" id="KW-1133">Transmembrane helix</keyword>
<dbReference type="RefSeq" id="WP_167922208.1">
    <property type="nucleotide sequence ID" value="NZ_JAATIT010000004.1"/>
</dbReference>
<dbReference type="PROSITE" id="PS52015">
    <property type="entry name" value="TONB_CTD"/>
    <property type="match status" value="1"/>
</dbReference>
<evidence type="ECO:0000256" key="7">
    <source>
        <dbReference type="ARBA" id="ARBA00022927"/>
    </source>
</evidence>
<evidence type="ECO:0000313" key="14">
    <source>
        <dbReference type="Proteomes" id="UP000535078"/>
    </source>
</evidence>
<keyword evidence="3" id="KW-0813">Transport</keyword>
<keyword evidence="14" id="KW-1185">Reference proteome</keyword>